<dbReference type="PROSITE" id="PS50206">
    <property type="entry name" value="RHODANESE_3"/>
    <property type="match status" value="1"/>
</dbReference>
<sequence>MKKTIGLLVVLLSLTSCIKKPVEGVRVVDVAAYEAQLKEPNVQLIDVRTPAEYAEGHIENSKNINITGEDFDQQVASLDKSKPVMLYCKSGMRSAKASLRLKELGFENITDLEGGFGSWKSANKPIEE</sequence>
<evidence type="ECO:0000313" key="2">
    <source>
        <dbReference type="EMBL" id="MFD2909272.1"/>
    </source>
</evidence>
<protein>
    <submittedName>
        <fullName evidence="2">Rhodanese-like domain-containing protein</fullName>
    </submittedName>
</protein>
<dbReference type="SMART" id="SM00450">
    <property type="entry name" value="RHOD"/>
    <property type="match status" value="1"/>
</dbReference>
<dbReference type="InterPro" id="IPR001763">
    <property type="entry name" value="Rhodanese-like_dom"/>
</dbReference>
<dbReference type="EMBL" id="JBHUOL010000018">
    <property type="protein sequence ID" value="MFD2909272.1"/>
    <property type="molecule type" value="Genomic_DNA"/>
</dbReference>
<dbReference type="InterPro" id="IPR036873">
    <property type="entry name" value="Rhodanese-like_dom_sf"/>
</dbReference>
<evidence type="ECO:0000313" key="3">
    <source>
        <dbReference type="Proteomes" id="UP001597549"/>
    </source>
</evidence>
<evidence type="ECO:0000259" key="1">
    <source>
        <dbReference type="PROSITE" id="PS50206"/>
    </source>
</evidence>
<name>A0ABW5ZBW3_9FLAO</name>
<dbReference type="Pfam" id="PF00581">
    <property type="entry name" value="Rhodanese"/>
    <property type="match status" value="1"/>
</dbReference>
<keyword evidence="3" id="KW-1185">Reference proteome</keyword>
<dbReference type="PANTHER" id="PTHR43031:SF18">
    <property type="entry name" value="RHODANESE-RELATED SULFURTRANSFERASES"/>
    <property type="match status" value="1"/>
</dbReference>
<organism evidence="2 3">
    <name type="scientific">Flavobacterium ardleyense</name>
    <dbReference type="NCBI Taxonomy" id="2038737"/>
    <lineage>
        <taxon>Bacteria</taxon>
        <taxon>Pseudomonadati</taxon>
        <taxon>Bacteroidota</taxon>
        <taxon>Flavobacteriia</taxon>
        <taxon>Flavobacteriales</taxon>
        <taxon>Flavobacteriaceae</taxon>
        <taxon>Flavobacterium</taxon>
    </lineage>
</organism>
<dbReference type="PANTHER" id="PTHR43031">
    <property type="entry name" value="FAD-DEPENDENT OXIDOREDUCTASE"/>
    <property type="match status" value="1"/>
</dbReference>
<dbReference type="PROSITE" id="PS51257">
    <property type="entry name" value="PROKAR_LIPOPROTEIN"/>
    <property type="match status" value="1"/>
</dbReference>
<proteinExistence type="predicted"/>
<dbReference type="RefSeq" id="WP_379807623.1">
    <property type="nucleotide sequence ID" value="NZ_JBHUOL010000018.1"/>
</dbReference>
<dbReference type="SUPFAM" id="SSF52821">
    <property type="entry name" value="Rhodanese/Cell cycle control phosphatase"/>
    <property type="match status" value="1"/>
</dbReference>
<accession>A0ABW5ZBW3</accession>
<dbReference type="Proteomes" id="UP001597549">
    <property type="component" value="Unassembled WGS sequence"/>
</dbReference>
<feature type="domain" description="Rhodanese" evidence="1">
    <location>
        <begin position="38"/>
        <end position="128"/>
    </location>
</feature>
<reference evidence="3" key="1">
    <citation type="journal article" date="2019" name="Int. J. Syst. Evol. Microbiol.">
        <title>The Global Catalogue of Microorganisms (GCM) 10K type strain sequencing project: providing services to taxonomists for standard genome sequencing and annotation.</title>
        <authorList>
            <consortium name="The Broad Institute Genomics Platform"/>
            <consortium name="The Broad Institute Genome Sequencing Center for Infectious Disease"/>
            <person name="Wu L."/>
            <person name="Ma J."/>
        </authorList>
    </citation>
    <scope>NUCLEOTIDE SEQUENCE [LARGE SCALE GENOMIC DNA]</scope>
    <source>
        <strain evidence="3">KCTC 52644</strain>
    </source>
</reference>
<dbReference type="Gene3D" id="3.40.250.10">
    <property type="entry name" value="Rhodanese-like domain"/>
    <property type="match status" value="1"/>
</dbReference>
<dbReference type="InterPro" id="IPR050229">
    <property type="entry name" value="GlpE_sulfurtransferase"/>
</dbReference>
<dbReference type="CDD" id="cd00158">
    <property type="entry name" value="RHOD"/>
    <property type="match status" value="1"/>
</dbReference>
<comment type="caution">
    <text evidence="2">The sequence shown here is derived from an EMBL/GenBank/DDBJ whole genome shotgun (WGS) entry which is preliminary data.</text>
</comment>
<gene>
    <name evidence="2" type="ORF">ACFSX9_11095</name>
</gene>